<name>A0A2G6E5C3_9BACT</name>
<evidence type="ECO:0000313" key="2">
    <source>
        <dbReference type="Proteomes" id="UP000229740"/>
    </source>
</evidence>
<comment type="caution">
    <text evidence="1">The sequence shown here is derived from an EMBL/GenBank/DDBJ whole genome shotgun (WGS) entry which is preliminary data.</text>
</comment>
<proteinExistence type="predicted"/>
<accession>A0A2G6E5C3</accession>
<protein>
    <submittedName>
        <fullName evidence="1">Uncharacterized protein</fullName>
    </submittedName>
</protein>
<reference evidence="1 2" key="1">
    <citation type="submission" date="2017-10" db="EMBL/GenBank/DDBJ databases">
        <title>Novel microbial diversity and functional potential in the marine mammal oral microbiome.</title>
        <authorList>
            <person name="Dudek N.K."/>
            <person name="Sun C.L."/>
            <person name="Burstein D."/>
            <person name="Kantor R.S."/>
            <person name="Aliaga Goltsman D.S."/>
            <person name="Bik E.M."/>
            <person name="Thomas B.C."/>
            <person name="Banfield J.F."/>
            <person name="Relman D.A."/>
        </authorList>
    </citation>
    <scope>NUCLEOTIDE SEQUENCE [LARGE SCALE GENOMIC DNA]</scope>
    <source>
        <strain evidence="1">DOLZORAL124_49_17</strain>
    </source>
</reference>
<dbReference type="Proteomes" id="UP000229740">
    <property type="component" value="Unassembled WGS sequence"/>
</dbReference>
<evidence type="ECO:0000313" key="1">
    <source>
        <dbReference type="EMBL" id="PID56988.1"/>
    </source>
</evidence>
<dbReference type="AlphaFoldDB" id="A0A2G6E5C3"/>
<organism evidence="1 2">
    <name type="scientific">candidate division KSB3 bacterium</name>
    <dbReference type="NCBI Taxonomy" id="2044937"/>
    <lineage>
        <taxon>Bacteria</taxon>
        <taxon>candidate division KSB3</taxon>
    </lineage>
</organism>
<dbReference type="EMBL" id="PDPS01000029">
    <property type="protein sequence ID" value="PID56988.1"/>
    <property type="molecule type" value="Genomic_DNA"/>
</dbReference>
<sequence length="84" mass="9592">MRVDSSAFRELLKDEIDRIQDHYIDALCMVIKALEYPAVQKQPRPTPISEAQWHIFLNRMAASCADAPLQRGAQGQPEEREALL</sequence>
<gene>
    <name evidence="1" type="ORF">CSB45_08675</name>
</gene>